<dbReference type="Pfam" id="PF14414">
    <property type="entry name" value="WHH"/>
    <property type="match status" value="1"/>
</dbReference>
<evidence type="ECO:0000313" key="2">
    <source>
        <dbReference type="Proteomes" id="UP000070678"/>
    </source>
</evidence>
<dbReference type="EMBL" id="LQNX01000045">
    <property type="protein sequence ID" value="KXT81431.1"/>
    <property type="molecule type" value="Genomic_DNA"/>
</dbReference>
<evidence type="ECO:0000313" key="1">
    <source>
        <dbReference type="EMBL" id="KXT81431.1"/>
    </source>
</evidence>
<dbReference type="AlphaFoldDB" id="A0A139NZM5"/>
<reference evidence="1 2" key="1">
    <citation type="submission" date="2016-01" db="EMBL/GenBank/DDBJ databases">
        <title>Highly variable Streptococcus oralis are common among viridans streptococci isolated from primates.</title>
        <authorList>
            <person name="Denapaite D."/>
            <person name="Rieger M."/>
            <person name="Koendgen S."/>
            <person name="Brueckner R."/>
            <person name="Ochigava I."/>
            <person name="Kappeler P."/>
            <person name="Maetz-Rensing K."/>
            <person name="Leendertz F."/>
            <person name="Hakenbeck R."/>
        </authorList>
    </citation>
    <scope>NUCLEOTIDE SEQUENCE [LARGE SCALE GENOMIC DNA]</scope>
    <source>
        <strain evidence="1 2">DD15</strain>
    </source>
</reference>
<accession>A0A139NZM5</accession>
<proteinExistence type="predicted"/>
<dbReference type="Proteomes" id="UP000070678">
    <property type="component" value="Unassembled WGS sequence"/>
</dbReference>
<dbReference type="OrthoDB" id="2186822at2"/>
<gene>
    <name evidence="1" type="ORF">SORDD15_00662</name>
</gene>
<organism evidence="1 2">
    <name type="scientific">Streptococcus oralis</name>
    <dbReference type="NCBI Taxonomy" id="1303"/>
    <lineage>
        <taxon>Bacteria</taxon>
        <taxon>Bacillati</taxon>
        <taxon>Bacillota</taxon>
        <taxon>Bacilli</taxon>
        <taxon>Lactobacillales</taxon>
        <taxon>Streptococcaceae</taxon>
        <taxon>Streptococcus</taxon>
    </lineage>
</organism>
<dbReference type="InterPro" id="IPR032869">
    <property type="entry name" value="WHH_dom_containing"/>
</dbReference>
<name>A0A139NZM5_STROR</name>
<dbReference type="PATRIC" id="fig|1303.78.peg.715"/>
<protein>
    <submittedName>
        <fullName evidence="1">Putative hemagglutinin-related protein</fullName>
    </submittedName>
</protein>
<sequence>MELGGKTVDSTLIEQRLKDFAEGTLEFQDVLDDYSEVYARAVKSNQTWSWREDIPFGLELTNTQRKLVKEAAIENGLLTEVKVIPADGMKYGFADFSSAGLVEETVNLPEELWLKTDKEQFEWLNNKIGGFREGMTWHHTEIPGKMELVPFGIHNITPHNGGRTVGMWAYAPR</sequence>
<comment type="caution">
    <text evidence="1">The sequence shown here is derived from an EMBL/GenBank/DDBJ whole genome shotgun (WGS) entry which is preliminary data.</text>
</comment>